<accession>A0A0W1R316</accession>
<dbReference type="GO" id="GO:0070897">
    <property type="term" value="P:transcription preinitiation complex assembly"/>
    <property type="evidence" value="ECO:0007669"/>
    <property type="project" value="InterPro"/>
</dbReference>
<feature type="binding site" evidence="10">
    <location>
        <position position="19"/>
    </location>
    <ligand>
        <name>Zn(2+)</name>
        <dbReference type="ChEBI" id="CHEBI:29105"/>
    </ligand>
</feature>
<feature type="region of interest" description="Disordered" evidence="12">
    <location>
        <begin position="1"/>
        <end position="22"/>
    </location>
</feature>
<dbReference type="GO" id="GO:0017025">
    <property type="term" value="F:TBP-class protein binding"/>
    <property type="evidence" value="ECO:0007669"/>
    <property type="project" value="InterPro"/>
</dbReference>
<evidence type="ECO:0000313" key="15">
    <source>
        <dbReference type="Proteomes" id="UP000054387"/>
    </source>
</evidence>
<keyword evidence="7 10" id="KW-0805">Transcription regulation</keyword>
<feature type="domain" description="TFIIB-type" evidence="13">
    <location>
        <begin position="12"/>
        <end position="42"/>
    </location>
</feature>
<dbReference type="InterPro" id="IPR013137">
    <property type="entry name" value="Znf_TFIIB"/>
</dbReference>
<keyword evidence="8 10" id="KW-0804">Transcription</keyword>
<evidence type="ECO:0000313" key="14">
    <source>
        <dbReference type="EMBL" id="KTG07840.1"/>
    </source>
</evidence>
<dbReference type="InterPro" id="IPR023486">
    <property type="entry name" value="TFIIB_CS"/>
</dbReference>
<evidence type="ECO:0000259" key="13">
    <source>
        <dbReference type="PROSITE" id="PS51134"/>
    </source>
</evidence>
<evidence type="ECO:0000256" key="2">
    <source>
        <dbReference type="ARBA" id="ARBA00013932"/>
    </source>
</evidence>
<dbReference type="Proteomes" id="UP000054387">
    <property type="component" value="Unassembled WGS sequence"/>
</dbReference>
<name>A0A0W1R316_9EURY</name>
<dbReference type="Pfam" id="PF00382">
    <property type="entry name" value="TFIIB"/>
    <property type="match status" value="2"/>
</dbReference>
<dbReference type="NCBIfam" id="NF001658">
    <property type="entry name" value="PRK00423.1"/>
    <property type="match status" value="1"/>
</dbReference>
<keyword evidence="5 11" id="KW-0863">Zinc-finger</keyword>
<keyword evidence="14" id="KW-0396">Initiation factor</keyword>
<dbReference type="InterPro" id="IPR013150">
    <property type="entry name" value="TFIIB_cyclin"/>
</dbReference>
<evidence type="ECO:0000256" key="7">
    <source>
        <dbReference type="ARBA" id="ARBA00023015"/>
    </source>
</evidence>
<keyword evidence="6 10" id="KW-0862">Zinc</keyword>
<keyword evidence="14" id="KW-0648">Protein biosynthesis</keyword>
<evidence type="ECO:0000256" key="11">
    <source>
        <dbReference type="PROSITE-ProRule" id="PRU00469"/>
    </source>
</evidence>
<evidence type="ECO:0000256" key="5">
    <source>
        <dbReference type="ARBA" id="ARBA00022771"/>
    </source>
</evidence>
<dbReference type="HAMAP" id="MF_00383">
    <property type="entry name" value="TF2B_arch"/>
    <property type="match status" value="1"/>
</dbReference>
<comment type="caution">
    <text evidence="14">The sequence shown here is derived from an EMBL/GenBank/DDBJ whole genome shotgun (WGS) entry which is preliminary data.</text>
</comment>
<comment type="function">
    <text evidence="9 10">Stabilizes TBP binding to an archaeal box-A promoter. Also responsible for recruiting RNA polymerase II to the pre-initiation complex (DNA-TBP-TFIIB).</text>
</comment>
<keyword evidence="15" id="KW-1185">Reference proteome</keyword>
<evidence type="ECO:0000256" key="4">
    <source>
        <dbReference type="ARBA" id="ARBA00022737"/>
    </source>
</evidence>
<dbReference type="RefSeq" id="WP_058583480.1">
    <property type="nucleotide sequence ID" value="NZ_LOPU01000038.1"/>
</dbReference>
<reference evidence="14 15" key="1">
    <citation type="submission" date="2015-12" db="EMBL/GenBank/DDBJ databases">
        <title>Haloprofundus marisrubri gen. nov., sp. nov., an extremely halophilic archaeon isolated from the Discovery deep brine-seawater interface in the Red Sea.</title>
        <authorList>
            <person name="Zhang G."/>
            <person name="Stingl U."/>
            <person name="Rashid M."/>
        </authorList>
    </citation>
    <scope>NUCLEOTIDE SEQUENCE [LARGE SCALE GENOMIC DNA]</scope>
    <source>
        <strain evidence="14 15">SB9</strain>
    </source>
</reference>
<dbReference type="InterPro" id="IPR036915">
    <property type="entry name" value="Cyclin-like_sf"/>
</dbReference>
<dbReference type="SMART" id="SM00385">
    <property type="entry name" value="CYCLIN"/>
    <property type="match status" value="2"/>
</dbReference>
<comment type="similarity">
    <text evidence="1 10">Belongs to the TFIIB family.</text>
</comment>
<evidence type="ECO:0000256" key="9">
    <source>
        <dbReference type="ARBA" id="ARBA00053882"/>
    </source>
</evidence>
<dbReference type="CDD" id="cd20549">
    <property type="entry name" value="CYCLIN_TFIIB_archaea_like_rpt1"/>
    <property type="match status" value="1"/>
</dbReference>
<evidence type="ECO:0000256" key="1">
    <source>
        <dbReference type="ARBA" id="ARBA00010857"/>
    </source>
</evidence>
<dbReference type="InterPro" id="IPR013763">
    <property type="entry name" value="Cyclin-like_dom"/>
</dbReference>
<evidence type="ECO:0000256" key="12">
    <source>
        <dbReference type="SAM" id="MobiDB-lite"/>
    </source>
</evidence>
<dbReference type="InterPro" id="IPR023484">
    <property type="entry name" value="TFIIB_arc"/>
</dbReference>
<keyword evidence="4 10" id="KW-0677">Repeat</keyword>
<dbReference type="Gene3D" id="1.10.472.10">
    <property type="entry name" value="Cyclin-like"/>
    <property type="match status" value="1"/>
</dbReference>
<dbReference type="STRING" id="1514971.AUR64_02075"/>
<feature type="binding site" evidence="10">
    <location>
        <position position="34"/>
    </location>
    <ligand>
        <name>Zn(2+)</name>
        <dbReference type="ChEBI" id="CHEBI:29105"/>
    </ligand>
</feature>
<feature type="compositionally biased region" description="Basic and acidic residues" evidence="12">
    <location>
        <begin position="1"/>
        <end position="15"/>
    </location>
</feature>
<dbReference type="PROSITE" id="PS00782">
    <property type="entry name" value="TFIIB"/>
    <property type="match status" value="1"/>
</dbReference>
<evidence type="ECO:0000256" key="6">
    <source>
        <dbReference type="ARBA" id="ARBA00022833"/>
    </source>
</evidence>
<protein>
    <recommendedName>
        <fullName evidence="2 10">Transcription initiation factor IIB</fullName>
        <shortName evidence="10">TFIIB</shortName>
    </recommendedName>
</protein>
<dbReference type="PANTHER" id="PTHR11618">
    <property type="entry name" value="TRANSCRIPTION INITIATION FACTOR IIB-RELATED"/>
    <property type="match status" value="1"/>
</dbReference>
<feature type="binding site" evidence="10">
    <location>
        <position position="16"/>
    </location>
    <ligand>
        <name>Zn(2+)</name>
        <dbReference type="ChEBI" id="CHEBI:29105"/>
    </ligand>
</feature>
<organism evidence="14 15">
    <name type="scientific">Haloprofundus marisrubri</name>
    <dbReference type="NCBI Taxonomy" id="1514971"/>
    <lineage>
        <taxon>Archaea</taxon>
        <taxon>Methanobacteriati</taxon>
        <taxon>Methanobacteriota</taxon>
        <taxon>Stenosarchaea group</taxon>
        <taxon>Halobacteria</taxon>
        <taxon>Halobacteriales</taxon>
        <taxon>Haloferacaceae</taxon>
        <taxon>Haloprofundus</taxon>
    </lineage>
</organism>
<dbReference type="PROSITE" id="PS51134">
    <property type="entry name" value="ZF_TFIIB"/>
    <property type="match status" value="1"/>
</dbReference>
<keyword evidence="3 10" id="KW-0479">Metal-binding</keyword>
<dbReference type="Pfam" id="PF08271">
    <property type="entry name" value="Zn_Ribbon_TF"/>
    <property type="match status" value="1"/>
</dbReference>
<evidence type="ECO:0000256" key="8">
    <source>
        <dbReference type="ARBA" id="ARBA00023163"/>
    </source>
</evidence>
<dbReference type="FunFam" id="1.10.472.10:FF:000023">
    <property type="entry name" value="Transcription initiation factor IIB"/>
    <property type="match status" value="1"/>
</dbReference>
<feature type="binding site" evidence="10">
    <location>
        <position position="37"/>
    </location>
    <ligand>
        <name>Zn(2+)</name>
        <dbReference type="ChEBI" id="CHEBI:29105"/>
    </ligand>
</feature>
<dbReference type="Gene3D" id="1.10.472.170">
    <property type="match status" value="1"/>
</dbReference>
<evidence type="ECO:0000256" key="3">
    <source>
        <dbReference type="ARBA" id="ARBA00022723"/>
    </source>
</evidence>
<dbReference type="InterPro" id="IPR000812">
    <property type="entry name" value="TFIIB"/>
</dbReference>
<dbReference type="GO" id="GO:0003700">
    <property type="term" value="F:DNA-binding transcription factor activity"/>
    <property type="evidence" value="ECO:0007669"/>
    <property type="project" value="UniProtKB-UniRule"/>
</dbReference>
<dbReference type="AlphaFoldDB" id="A0A0W1R316"/>
<proteinExistence type="inferred from homology"/>
<dbReference type="SUPFAM" id="SSF57783">
    <property type="entry name" value="Zinc beta-ribbon"/>
    <property type="match status" value="1"/>
</dbReference>
<sequence length="306" mass="34111">MTRTVEQRTGDRGDECPDCGGPLVTDTERGELVCDSCGLVAEETAIDRGAEWRAFNKQERDSRSRVGAPITQMIHDKGLTTEIGAGNRDAHGRMIDSEKRRQLSRMRTWQERIRTRNADERNLQYALSEIDRMSSALGIPDSVREVAAVIYRQALNKDLIRGRSIEGISTSALYAACRQGNVPRSLEEVSSVSRVEQREIGRSYRYIADELDLQLEPTDPAQYLPRFCSKLGVSHEVQAQAREILEKTTATGLHSGKSPPGYAAAAIYAAAVLTDTNLTQREVAEVAQVTDVTIRNRYREQLEVVT</sequence>
<dbReference type="GO" id="GO:0097550">
    <property type="term" value="C:transcription preinitiation complex"/>
    <property type="evidence" value="ECO:0007669"/>
    <property type="project" value="TreeGrafter"/>
</dbReference>
<dbReference type="PRINTS" id="PR00685">
    <property type="entry name" value="TIFACTORIIB"/>
</dbReference>
<gene>
    <name evidence="10" type="primary">tfb</name>
    <name evidence="14" type="ORF">AUR64_02075</name>
</gene>
<feature type="repeat" description="1" evidence="10">
    <location>
        <begin position="128"/>
        <end position="211"/>
    </location>
</feature>
<dbReference type="GeneID" id="67730139"/>
<dbReference type="SUPFAM" id="SSF47954">
    <property type="entry name" value="Cyclin-like"/>
    <property type="match status" value="2"/>
</dbReference>
<evidence type="ECO:0000256" key="10">
    <source>
        <dbReference type="HAMAP-Rule" id="MF_00383"/>
    </source>
</evidence>
<dbReference type="FunFam" id="1.10.472.170:FF:000001">
    <property type="entry name" value="Transcription initiation factor IIB"/>
    <property type="match status" value="1"/>
</dbReference>
<dbReference type="EMBL" id="LOPU01000038">
    <property type="protein sequence ID" value="KTG07840.1"/>
    <property type="molecule type" value="Genomic_DNA"/>
</dbReference>
<dbReference type="PANTHER" id="PTHR11618:SF13">
    <property type="entry name" value="TRANSCRIPTION INITIATION FACTOR IIB"/>
    <property type="match status" value="1"/>
</dbReference>
<dbReference type="GO" id="GO:0008270">
    <property type="term" value="F:zinc ion binding"/>
    <property type="evidence" value="ECO:0007669"/>
    <property type="project" value="UniProtKB-UniRule"/>
</dbReference>
<dbReference type="GO" id="GO:0003743">
    <property type="term" value="F:translation initiation factor activity"/>
    <property type="evidence" value="ECO:0007669"/>
    <property type="project" value="UniProtKB-KW"/>
</dbReference>
<comment type="caution">
    <text evidence="10">Lacks conserved residue(s) required for the propagation of feature annotation.</text>
</comment>
<dbReference type="OrthoDB" id="7429at2157"/>